<proteinExistence type="predicted"/>
<name>A0A937VYP8_UNCTE</name>
<feature type="non-terminal residue" evidence="2">
    <location>
        <position position="1"/>
    </location>
</feature>
<dbReference type="InterPro" id="IPR011059">
    <property type="entry name" value="Metal-dep_hydrolase_composite"/>
</dbReference>
<dbReference type="AlphaFoldDB" id="A0A937VYP8"/>
<reference evidence="2" key="1">
    <citation type="submission" date="2019-03" db="EMBL/GenBank/DDBJ databases">
        <title>Lake Tanganyika Metagenome-Assembled Genomes (MAGs).</title>
        <authorList>
            <person name="Tran P."/>
        </authorList>
    </citation>
    <scope>NUCLEOTIDE SEQUENCE</scope>
    <source>
        <strain evidence="2">K_DeepCast_65m_m2_066</strain>
    </source>
</reference>
<dbReference type="SUPFAM" id="SSF51338">
    <property type="entry name" value="Composite domain of metallo-dependent hydrolases"/>
    <property type="match status" value="1"/>
</dbReference>
<dbReference type="Proteomes" id="UP000712673">
    <property type="component" value="Unassembled WGS sequence"/>
</dbReference>
<dbReference type="InterPro" id="IPR013108">
    <property type="entry name" value="Amidohydro_3"/>
</dbReference>
<dbReference type="EMBL" id="VGLS01000140">
    <property type="protein sequence ID" value="MBM3223412.1"/>
    <property type="molecule type" value="Genomic_DNA"/>
</dbReference>
<gene>
    <name evidence="2" type="ORF">FJZ47_06385</name>
</gene>
<evidence type="ECO:0000313" key="3">
    <source>
        <dbReference type="Proteomes" id="UP000712673"/>
    </source>
</evidence>
<protein>
    <submittedName>
        <fullName evidence="2">Amidohydrolase family protein</fullName>
    </submittedName>
</protein>
<organism evidence="2 3">
    <name type="scientific">Tectimicrobiota bacterium</name>
    <dbReference type="NCBI Taxonomy" id="2528274"/>
    <lineage>
        <taxon>Bacteria</taxon>
        <taxon>Pseudomonadati</taxon>
        <taxon>Nitrospinota/Tectimicrobiota group</taxon>
        <taxon>Candidatus Tectimicrobiota</taxon>
    </lineage>
</organism>
<accession>A0A937VYP8</accession>
<dbReference type="Gene3D" id="2.30.40.10">
    <property type="entry name" value="Urease, subunit C, domain 1"/>
    <property type="match status" value="1"/>
</dbReference>
<feature type="domain" description="Amidohydrolase 3" evidence="1">
    <location>
        <begin position="7"/>
        <end position="430"/>
    </location>
</feature>
<dbReference type="InterPro" id="IPR032466">
    <property type="entry name" value="Metal_Hydrolase"/>
</dbReference>
<evidence type="ECO:0000313" key="2">
    <source>
        <dbReference type="EMBL" id="MBM3223412.1"/>
    </source>
</evidence>
<dbReference type="GO" id="GO:0016811">
    <property type="term" value="F:hydrolase activity, acting on carbon-nitrogen (but not peptide) bonds, in linear amides"/>
    <property type="evidence" value="ECO:0007669"/>
    <property type="project" value="InterPro"/>
</dbReference>
<dbReference type="SUPFAM" id="SSF51556">
    <property type="entry name" value="Metallo-dependent hydrolases"/>
    <property type="match status" value="1"/>
</dbReference>
<dbReference type="Pfam" id="PF07969">
    <property type="entry name" value="Amidohydro_3"/>
    <property type="match status" value="1"/>
</dbReference>
<comment type="caution">
    <text evidence="2">The sequence shown here is derived from an EMBL/GenBank/DDBJ whole genome shotgun (WGS) entry which is preliminary data.</text>
</comment>
<evidence type="ECO:0000259" key="1">
    <source>
        <dbReference type="Pfam" id="PF07969"/>
    </source>
</evidence>
<dbReference type="InterPro" id="IPR023100">
    <property type="entry name" value="D-aminoacylase_insert_dom_sf"/>
</dbReference>
<dbReference type="Gene3D" id="3.20.20.140">
    <property type="entry name" value="Metal-dependent hydrolases"/>
    <property type="match status" value="2"/>
</dbReference>
<sequence length="453" mass="49636">DAIGRRRGINVGAFIGHSGVRRYVMGEAAQEREATPEEIEAMRRVIREGMLAGALGFSVGNFVGQGEGLFGVKVPSSVATDDERLALASVLGELGTGVFQVSGGAPGGFRGPARLAQELARRTGRPAIYNLLAQELSKPDEWKEHLQMIEAAFKTGVRAYGSCLSATAGPIFDLRAGLDGLEDEDMISPTTVFQGMPTWDRVMAQPVPERMQSFRDPAIRKQLSLEAVETEGTHAYRMGAAQRQMSFSRRWDLVEVYMTWHERNKPCSGKSIAHIAQEQGKSIMDTFLDIALDDELRTSFQVIDRNTDPEAQRQILGSPYTVIGTTDGGARPDKGDRTDYSTRLLGYWVREQQIMSLEDAVYRMTGKTALMHDLHDRGFLSAGKVADITIFDPDTIGPKPREPIYDFPGGEMHVKQGAVGIDYVVVHGEVLLDHGEHTGALPGQTLRGPLYSG</sequence>
<dbReference type="Gene3D" id="3.30.1490.130">
    <property type="entry name" value="D-aminoacylase. Domain 3"/>
    <property type="match status" value="1"/>
</dbReference>